<name>A0ACC3MD34_9PEZI</name>
<protein>
    <submittedName>
        <fullName evidence="1">Uncharacterized protein</fullName>
    </submittedName>
</protein>
<sequence length="1647" mass="178710">MAFTDPVSDVSGRNSRASNVSGVTGASRSGRSRPAAMNDTMASAGVLSMLKTSTDSGDIGALSFNNTRLPTMPRAAHQRKDHHSRLSGSSNPLGISSHHHYAPSQTSRVSSSREWDTASNQRRGSLTSMQSMPPSIPPVHLGKGPFQMPPPPDGARDSRSFSMTSAPATQQLPRHRSAASLKSQGHEPRHPGHHRPGHLPPPMPDNRPPYVYPTRLKRPGYRSPSPALSDTYAQGPPQPPLGARRMPMPRPPPQTYNSDYGADYNNDPRLLNVRPPPRAMSNSPTVGYGEPQQMQYPYRNPAAMRSAPGLMMPQQPAGPPHPGAQVHSHQPPPHMMHRQPYAGPQYPPRAGYPPYPPGQYQGHRGPPPPPNMAPMAHNMFHNAARMARQLPQRTDTPLTGPPSSDPPSSGTAPSSSNPPTPRDGTSIQVGVEAAFIDPALLELPDSSSEPAFAHQYLRYAEGLEKDIEEVEIEAAHPSVPPTGFVQRVRAMLESKAAAEAAAMREGEREKAHHELVIHEDVAELELEDGDDIHELAANETPRFTIIEEFEAPVELPASPVRIAELGGSPIQHKRRITRDLVKAGLGPSSVDNTVDEDADESASLDLLVLHKPTKSRDSGRDIKVVVETKMATEDVPSTPGVAASKPKDDIYSEAASSPALGLSAVDYAVRFETTESTEETQSKDPFVLDADTITMQHQRSKERVSKSEPAQPSKAEQTGDSEPESDLPVSPILAGEDVSRCSAVSPLHTQTIGIDETLRMTSEPAQDDPATSEEPTVPGAFPDETNTPATPRTTRTYSKSVQLQPTISSTGTPSSNRFSLPPDLSTIGDTTVNSESNMITDVAVRFSLPQTTITVSKPQIIEIPPSSSPQREEPAPRLPKPAIHATDTKSKRSSVTFADEVAPLKINKSSEQHTKGHKAQEASFSKSKSIARRPSPAQEAAENARISRDSTTDLRFSGINGINNRFGSTHLPGLKEESVEEMSISDKRATDRHGAGQFPLPARIAAVKAMQERRLQESAEKAKARRAHRHPHRPTLAEIRDLPSLNFSRMDLIDKLNEALEKEVRSSKSMDIIRRREFSGIYCPSPQRPQSTEPLRERYMSFFNKPEDFSSFFAEAAESEDEDETEEVDPGAEQGVPTVEVEPGTEIAIVDNSPRSLSPEDWLNVATQVNRLSIPSVSGLSDRLSGILPNLRDLQLDSILANFGDISADLRALGDGIRPETVLSNRTSAGFRTLAERAEEIVKNGTHDSTVPMSKLLGNNKDLPPLPESMSAGKVSAVNSTDGKQSYLSGSVSAPSGLRIDNVTRPESAMTRGKSPMTADEVLALLPPENNPIARNQKRAMIISGGSSRPWNQDENYPWAGTKVDVDLTVPSQALIRDSTTGEILHQRSAKSLDLTSTGESTNTTKGIDIGSILERDPTATLTDEQLTSISSHHHLRKQSKRSVIGSVTKKLGLGCRADGNNTTRSIASPTVQSVISQSRDSQPHRPGERYPTSGLTPPAAFNLDEVRSFFSDDSSEKERNASFRKRLTNFNKGKASKSVRLDHNRSHSRGHVSLDGAEGNTAYDAGEMNVERNVGGAASSANTYDGVGMGKAEFRIKRFGEKIRHLMVRGGELIRSWSQRGPKGGRGGGNERVRDDWLSDSLYSGV</sequence>
<dbReference type="EMBL" id="JAUTXU010000319">
    <property type="protein sequence ID" value="KAK3686458.1"/>
    <property type="molecule type" value="Genomic_DNA"/>
</dbReference>
<organism evidence="1 2">
    <name type="scientific">Vermiconidia calcicola</name>
    <dbReference type="NCBI Taxonomy" id="1690605"/>
    <lineage>
        <taxon>Eukaryota</taxon>
        <taxon>Fungi</taxon>
        <taxon>Dikarya</taxon>
        <taxon>Ascomycota</taxon>
        <taxon>Pezizomycotina</taxon>
        <taxon>Dothideomycetes</taxon>
        <taxon>Dothideomycetidae</taxon>
        <taxon>Mycosphaerellales</taxon>
        <taxon>Extremaceae</taxon>
        <taxon>Vermiconidia</taxon>
    </lineage>
</organism>
<comment type="caution">
    <text evidence="1">The sequence shown here is derived from an EMBL/GenBank/DDBJ whole genome shotgun (WGS) entry which is preliminary data.</text>
</comment>
<keyword evidence="2" id="KW-1185">Reference proteome</keyword>
<reference evidence="1" key="1">
    <citation type="submission" date="2023-07" db="EMBL/GenBank/DDBJ databases">
        <title>Black Yeasts Isolated from many extreme environments.</title>
        <authorList>
            <person name="Coleine C."/>
            <person name="Stajich J.E."/>
            <person name="Selbmann L."/>
        </authorList>
    </citation>
    <scope>NUCLEOTIDE SEQUENCE</scope>
    <source>
        <strain evidence="1">CCFEE 5714</strain>
    </source>
</reference>
<dbReference type="Proteomes" id="UP001281147">
    <property type="component" value="Unassembled WGS sequence"/>
</dbReference>
<evidence type="ECO:0000313" key="2">
    <source>
        <dbReference type="Proteomes" id="UP001281147"/>
    </source>
</evidence>
<accession>A0ACC3MD34</accession>
<gene>
    <name evidence="1" type="ORF">LTR37_019808</name>
</gene>
<evidence type="ECO:0000313" key="1">
    <source>
        <dbReference type="EMBL" id="KAK3686458.1"/>
    </source>
</evidence>
<proteinExistence type="predicted"/>